<comment type="caution">
    <text evidence="2">The sequence shown here is derived from an EMBL/GenBank/DDBJ whole genome shotgun (WGS) entry which is preliminary data.</text>
</comment>
<evidence type="ECO:0000259" key="1">
    <source>
        <dbReference type="Pfam" id="PF07796"/>
    </source>
</evidence>
<proteinExistence type="predicted"/>
<accession>A0A6I3SHB3</accession>
<dbReference type="AlphaFoldDB" id="A0A6I3SHB3"/>
<keyword evidence="3" id="KW-1185">Reference proteome</keyword>
<dbReference type="Proteomes" id="UP000430670">
    <property type="component" value="Unassembled WGS sequence"/>
</dbReference>
<organism evidence="2 3">
    <name type="scientific">Heliobacterium mobile</name>
    <name type="common">Heliobacillus mobilis</name>
    <dbReference type="NCBI Taxonomy" id="28064"/>
    <lineage>
        <taxon>Bacteria</taxon>
        <taxon>Bacillati</taxon>
        <taxon>Bacillota</taxon>
        <taxon>Clostridia</taxon>
        <taxon>Eubacteriales</taxon>
        <taxon>Heliobacteriaceae</taxon>
        <taxon>Heliobacterium</taxon>
    </lineage>
</organism>
<dbReference type="RefSeq" id="WP_155475346.1">
    <property type="nucleotide sequence ID" value="NZ_WNKU01000003.1"/>
</dbReference>
<gene>
    <name evidence="2" type="ORF">GJ688_04485</name>
</gene>
<dbReference type="InterPro" id="IPR012437">
    <property type="entry name" value="DUF1638"/>
</dbReference>
<evidence type="ECO:0000313" key="3">
    <source>
        <dbReference type="Proteomes" id="UP000430670"/>
    </source>
</evidence>
<sequence>MKTKIIVCDIMREEILAIVKAEDPLDLSFVDLGLHKFPQKLHKELQLVLNASSGYSRIVIAFGLCGGALKGLQAPPGVILTIPRVHDCIPLFLGSQKVFEELQKERGTFYLTCGWVEMEKSILGEHDMNCRKFGEKKAQRILDLMFNSYRCIQFIHTGHPREEAGLIKSLKTAELLKVAHQTFQGSPRYLEKLIRGPWDDEEFINILPGGYIDESDFILR</sequence>
<dbReference type="Pfam" id="PF07796">
    <property type="entry name" value="DUF1638"/>
    <property type="match status" value="1"/>
</dbReference>
<dbReference type="EMBL" id="WNKU01000003">
    <property type="protein sequence ID" value="MTV48241.1"/>
    <property type="molecule type" value="Genomic_DNA"/>
</dbReference>
<evidence type="ECO:0000313" key="2">
    <source>
        <dbReference type="EMBL" id="MTV48241.1"/>
    </source>
</evidence>
<dbReference type="OrthoDB" id="9787351at2"/>
<feature type="domain" description="DUF1638" evidence="1">
    <location>
        <begin position="29"/>
        <end position="194"/>
    </location>
</feature>
<name>A0A6I3SHB3_HELMO</name>
<protein>
    <submittedName>
        <fullName evidence="2">DUF1638 domain-containing protein</fullName>
    </submittedName>
</protein>
<reference evidence="2 3" key="1">
    <citation type="submission" date="2019-11" db="EMBL/GenBank/DDBJ databases">
        <title>Whole-genome sequence of a the green, strictly anaerobic photosynthetic bacterium Heliobacillus mobilis DSM 6151.</title>
        <authorList>
            <person name="Kyndt J.A."/>
            <person name="Meyer T.E."/>
        </authorList>
    </citation>
    <scope>NUCLEOTIDE SEQUENCE [LARGE SCALE GENOMIC DNA]</scope>
    <source>
        <strain evidence="2 3">DSM 6151</strain>
    </source>
</reference>